<dbReference type="GO" id="GO:0005886">
    <property type="term" value="C:plasma membrane"/>
    <property type="evidence" value="ECO:0007669"/>
    <property type="project" value="UniProtKB-SubCell"/>
</dbReference>
<dbReference type="PANTHER" id="PTHR24229">
    <property type="entry name" value="NEUROPEPTIDES RECEPTOR"/>
    <property type="match status" value="1"/>
</dbReference>
<feature type="transmembrane region" description="Helical" evidence="11">
    <location>
        <begin position="17"/>
        <end position="42"/>
    </location>
</feature>
<feature type="domain" description="G-protein coupled receptors family 1 profile" evidence="12">
    <location>
        <begin position="142"/>
        <end position="307"/>
    </location>
</feature>
<protein>
    <recommendedName>
        <fullName evidence="12">G-protein coupled receptors family 1 profile domain-containing protein</fullName>
    </recommendedName>
</protein>
<feature type="transmembrane region" description="Helical" evidence="11">
    <location>
        <begin position="54"/>
        <end position="76"/>
    </location>
</feature>
<accession>A0A8T3E120</accession>
<keyword evidence="2" id="KW-1003">Cell membrane</keyword>
<keyword evidence="14" id="KW-1185">Reference proteome</keyword>
<evidence type="ECO:0000256" key="8">
    <source>
        <dbReference type="ARBA" id="ARBA00023224"/>
    </source>
</evidence>
<keyword evidence="5 9" id="KW-0297">G-protein coupled receptor</keyword>
<keyword evidence="8 9" id="KW-0807">Transducer</keyword>
<dbReference type="Pfam" id="PF00001">
    <property type="entry name" value="7tm_1"/>
    <property type="match status" value="2"/>
</dbReference>
<proteinExistence type="inferred from homology"/>
<evidence type="ECO:0000256" key="5">
    <source>
        <dbReference type="ARBA" id="ARBA00023040"/>
    </source>
</evidence>
<keyword evidence="3 9" id="KW-0812">Transmembrane</keyword>
<organism evidence="13 14">
    <name type="scientific">Albula goreensis</name>
    <dbReference type="NCBI Taxonomy" id="1534307"/>
    <lineage>
        <taxon>Eukaryota</taxon>
        <taxon>Metazoa</taxon>
        <taxon>Chordata</taxon>
        <taxon>Craniata</taxon>
        <taxon>Vertebrata</taxon>
        <taxon>Euteleostomi</taxon>
        <taxon>Actinopterygii</taxon>
        <taxon>Neopterygii</taxon>
        <taxon>Teleostei</taxon>
        <taxon>Albuliformes</taxon>
        <taxon>Albulidae</taxon>
        <taxon>Albula</taxon>
    </lineage>
</organism>
<evidence type="ECO:0000256" key="9">
    <source>
        <dbReference type="RuleBase" id="RU000688"/>
    </source>
</evidence>
<feature type="transmembrane region" description="Helical" evidence="11">
    <location>
        <begin position="125"/>
        <end position="150"/>
    </location>
</feature>
<dbReference type="SUPFAM" id="SSF81321">
    <property type="entry name" value="Family A G protein-coupled receptor-like"/>
    <property type="match status" value="2"/>
</dbReference>
<dbReference type="InterPro" id="IPR017452">
    <property type="entry name" value="GPCR_Rhodpsn_7TM"/>
</dbReference>
<dbReference type="Gene3D" id="1.20.1070.10">
    <property type="entry name" value="Rhodopsin 7-helix transmembrane proteins"/>
    <property type="match status" value="2"/>
</dbReference>
<feature type="compositionally biased region" description="Polar residues" evidence="10">
    <location>
        <begin position="273"/>
        <end position="286"/>
    </location>
</feature>
<gene>
    <name evidence="13" type="ORF">AGOR_G00032960</name>
</gene>
<name>A0A8T3E120_9TELE</name>
<dbReference type="EMBL" id="JAERUA010000003">
    <property type="protein sequence ID" value="KAI1901307.1"/>
    <property type="molecule type" value="Genomic_DNA"/>
</dbReference>
<comment type="similarity">
    <text evidence="9">Belongs to the G-protein coupled receptor 1 family.</text>
</comment>
<evidence type="ECO:0000256" key="11">
    <source>
        <dbReference type="SAM" id="Phobius"/>
    </source>
</evidence>
<comment type="caution">
    <text evidence="13">The sequence shown here is derived from an EMBL/GenBank/DDBJ whole genome shotgun (WGS) entry which is preliminary data.</text>
</comment>
<evidence type="ECO:0000259" key="12">
    <source>
        <dbReference type="PROSITE" id="PS50262"/>
    </source>
</evidence>
<feature type="region of interest" description="Disordered" evidence="10">
    <location>
        <begin position="257"/>
        <end position="286"/>
    </location>
</feature>
<evidence type="ECO:0000256" key="1">
    <source>
        <dbReference type="ARBA" id="ARBA00004651"/>
    </source>
</evidence>
<sequence length="307" mass="34168">MLCVLLRNENIRSLTTVFFLSLALFHLTFTVGLLCVGFSAFIRDPHSLWEIGVFCLYCGFFSSTLLLMMMSFHRYLLVLHPLSDPGTVTMVAMESLSPSSPGLFLLSPQDRRSPGPGVEPSADMLFLNGILMFLEAAVGLVVNSVMVVILRKSETWRSLTNIFLLNLVLSHVILTLGLLCLGSPIFYFNPHIYDFLLKAGPFCLYCGFFSSTLLLMMMSFHRYLLVLHPLSDPGSHDGRHGITVSIITWTDRFQNTPEKQNTATQRKKKRKTCSLNSARSGRSPSAGTAAEMLTVQAKLMVVVTPSF</sequence>
<dbReference type="InterPro" id="IPR000276">
    <property type="entry name" value="GPCR_Rhodpsn"/>
</dbReference>
<dbReference type="AlphaFoldDB" id="A0A8T3E120"/>
<evidence type="ECO:0000256" key="4">
    <source>
        <dbReference type="ARBA" id="ARBA00022989"/>
    </source>
</evidence>
<evidence type="ECO:0000256" key="3">
    <source>
        <dbReference type="ARBA" id="ARBA00022692"/>
    </source>
</evidence>
<dbReference type="PANTHER" id="PTHR24229:SF40">
    <property type="entry name" value="ALLATOSTATIN C RECEPTOR 1-RELATED"/>
    <property type="match status" value="1"/>
</dbReference>
<keyword evidence="4 11" id="KW-1133">Transmembrane helix</keyword>
<dbReference type="PROSITE" id="PS00237">
    <property type="entry name" value="G_PROTEIN_RECEP_F1_1"/>
    <property type="match status" value="1"/>
</dbReference>
<feature type="transmembrane region" description="Helical" evidence="11">
    <location>
        <begin position="199"/>
        <end position="220"/>
    </location>
</feature>
<feature type="transmembrane region" description="Helical" evidence="11">
    <location>
        <begin position="162"/>
        <end position="187"/>
    </location>
</feature>
<dbReference type="PROSITE" id="PS50262">
    <property type="entry name" value="G_PROTEIN_RECEP_F1_2"/>
    <property type="match status" value="2"/>
</dbReference>
<reference evidence="13" key="1">
    <citation type="submission" date="2021-01" db="EMBL/GenBank/DDBJ databases">
        <authorList>
            <person name="Zahm M."/>
            <person name="Roques C."/>
            <person name="Cabau C."/>
            <person name="Klopp C."/>
            <person name="Donnadieu C."/>
            <person name="Jouanno E."/>
            <person name="Lampietro C."/>
            <person name="Louis A."/>
            <person name="Herpin A."/>
            <person name="Echchiki A."/>
            <person name="Berthelot C."/>
            <person name="Parey E."/>
            <person name="Roest-Crollius H."/>
            <person name="Braasch I."/>
            <person name="Postlethwait J."/>
            <person name="Bobe J."/>
            <person name="Montfort J."/>
            <person name="Bouchez O."/>
            <person name="Begum T."/>
            <person name="Mejri S."/>
            <person name="Adams A."/>
            <person name="Chen W.-J."/>
            <person name="Guiguen Y."/>
        </authorList>
    </citation>
    <scope>NUCLEOTIDE SEQUENCE</scope>
    <source>
        <tissue evidence="13">Blood</tissue>
    </source>
</reference>
<keyword evidence="7 9" id="KW-0675">Receptor</keyword>
<dbReference type="OrthoDB" id="10015690at2759"/>
<dbReference type="GO" id="GO:0004930">
    <property type="term" value="F:G protein-coupled receptor activity"/>
    <property type="evidence" value="ECO:0007669"/>
    <property type="project" value="UniProtKB-KW"/>
</dbReference>
<comment type="subcellular location">
    <subcellularLocation>
        <location evidence="1">Cell membrane</location>
        <topology evidence="1">Multi-pass membrane protein</topology>
    </subcellularLocation>
</comment>
<keyword evidence="6 11" id="KW-0472">Membrane</keyword>
<evidence type="ECO:0000256" key="6">
    <source>
        <dbReference type="ARBA" id="ARBA00023136"/>
    </source>
</evidence>
<dbReference type="Proteomes" id="UP000829720">
    <property type="component" value="Unassembled WGS sequence"/>
</dbReference>
<evidence type="ECO:0000256" key="7">
    <source>
        <dbReference type="ARBA" id="ARBA00023170"/>
    </source>
</evidence>
<dbReference type="GO" id="GO:0043005">
    <property type="term" value="C:neuron projection"/>
    <property type="evidence" value="ECO:0007669"/>
    <property type="project" value="TreeGrafter"/>
</dbReference>
<evidence type="ECO:0000256" key="10">
    <source>
        <dbReference type="SAM" id="MobiDB-lite"/>
    </source>
</evidence>
<evidence type="ECO:0000256" key="2">
    <source>
        <dbReference type="ARBA" id="ARBA00022475"/>
    </source>
</evidence>
<feature type="domain" description="G-protein coupled receptors family 1 profile" evidence="12">
    <location>
        <begin position="1"/>
        <end position="82"/>
    </location>
</feature>
<evidence type="ECO:0000313" key="13">
    <source>
        <dbReference type="EMBL" id="KAI1901307.1"/>
    </source>
</evidence>
<dbReference type="GO" id="GO:0042277">
    <property type="term" value="F:peptide binding"/>
    <property type="evidence" value="ECO:0007669"/>
    <property type="project" value="TreeGrafter"/>
</dbReference>
<evidence type="ECO:0000313" key="14">
    <source>
        <dbReference type="Proteomes" id="UP000829720"/>
    </source>
</evidence>
<dbReference type="PRINTS" id="PR00237">
    <property type="entry name" value="GPCRRHODOPSN"/>
</dbReference>